<dbReference type="EMBL" id="JAIFRP010000022">
    <property type="protein sequence ID" value="KAK2585115.1"/>
    <property type="molecule type" value="Genomic_DNA"/>
</dbReference>
<evidence type="ECO:0000313" key="8">
    <source>
        <dbReference type="EMBL" id="KAK2585115.1"/>
    </source>
</evidence>
<evidence type="ECO:0000256" key="5">
    <source>
        <dbReference type="ARBA" id="ARBA00029903"/>
    </source>
</evidence>
<keyword evidence="6" id="KW-0472">Membrane</keyword>
<protein>
    <recommendedName>
        <fullName evidence="2">phospholipase A2</fullName>
        <ecNumber evidence="2">3.1.1.4</ecNumber>
    </recommendedName>
    <alternativeName>
        <fullName evidence="5">Phosphatidylcholine 2-acylhydrolase</fullName>
    </alternativeName>
</protein>
<evidence type="ECO:0000313" key="9">
    <source>
        <dbReference type="Proteomes" id="UP001258017"/>
    </source>
</evidence>
<evidence type="ECO:0000256" key="4">
    <source>
        <dbReference type="ARBA" id="ARBA00023098"/>
    </source>
</evidence>
<reference evidence="8" key="2">
    <citation type="journal article" date="2023" name="Commun. Biol.">
        <title>Intrasexual cuticular hydrocarbon dimorphism in a wasp sheds light on hydrocarbon biosynthesis genes in Hymenoptera.</title>
        <authorList>
            <person name="Moris V.C."/>
            <person name="Podsiadlowski L."/>
            <person name="Martin S."/>
            <person name="Oeyen J.P."/>
            <person name="Donath A."/>
            <person name="Petersen M."/>
            <person name="Wilbrandt J."/>
            <person name="Misof B."/>
            <person name="Liedtke D."/>
            <person name="Thamm M."/>
            <person name="Scheiner R."/>
            <person name="Schmitt T."/>
            <person name="Niehuis O."/>
        </authorList>
    </citation>
    <scope>NUCLEOTIDE SEQUENCE</scope>
    <source>
        <strain evidence="8">GBR_01_08_01A</strain>
    </source>
</reference>
<keyword evidence="4" id="KW-0443">Lipid metabolism</keyword>
<comment type="caution">
    <text evidence="8">The sequence shown here is derived from an EMBL/GenBank/DDBJ whole genome shotgun (WGS) entry which is preliminary data.</text>
</comment>
<organism evidence="8 9">
    <name type="scientific">Odynerus spinipes</name>
    <dbReference type="NCBI Taxonomy" id="1348599"/>
    <lineage>
        <taxon>Eukaryota</taxon>
        <taxon>Metazoa</taxon>
        <taxon>Ecdysozoa</taxon>
        <taxon>Arthropoda</taxon>
        <taxon>Hexapoda</taxon>
        <taxon>Insecta</taxon>
        <taxon>Pterygota</taxon>
        <taxon>Neoptera</taxon>
        <taxon>Endopterygota</taxon>
        <taxon>Hymenoptera</taxon>
        <taxon>Apocrita</taxon>
        <taxon>Aculeata</taxon>
        <taxon>Vespoidea</taxon>
        <taxon>Vespidae</taxon>
        <taxon>Eumeninae</taxon>
        <taxon>Odynerus</taxon>
    </lineage>
</organism>
<proteinExistence type="predicted"/>
<dbReference type="InterPro" id="IPR016090">
    <property type="entry name" value="PLA2-like_dom"/>
</dbReference>
<dbReference type="GO" id="GO:0006644">
    <property type="term" value="P:phospholipid metabolic process"/>
    <property type="evidence" value="ECO:0007669"/>
    <property type="project" value="InterPro"/>
</dbReference>
<comment type="cofactor">
    <cofactor evidence="1">
        <name>Ca(2+)</name>
        <dbReference type="ChEBI" id="CHEBI:29108"/>
    </cofactor>
</comment>
<dbReference type="Pfam" id="PF05826">
    <property type="entry name" value="Phospholip_A2_2"/>
    <property type="match status" value="1"/>
</dbReference>
<gene>
    <name evidence="8" type="ORF">KPH14_008626</name>
</gene>
<dbReference type="PANTHER" id="PTHR12253">
    <property type="entry name" value="RH14732P"/>
    <property type="match status" value="1"/>
</dbReference>
<evidence type="ECO:0000256" key="1">
    <source>
        <dbReference type="ARBA" id="ARBA00001913"/>
    </source>
</evidence>
<dbReference type="InterPro" id="IPR036444">
    <property type="entry name" value="PLipase_A2_dom_sf"/>
</dbReference>
<dbReference type="GO" id="GO:0050482">
    <property type="term" value="P:arachidonate secretion"/>
    <property type="evidence" value="ECO:0007669"/>
    <property type="project" value="InterPro"/>
</dbReference>
<reference evidence="8" key="1">
    <citation type="submission" date="2021-08" db="EMBL/GenBank/DDBJ databases">
        <authorList>
            <person name="Misof B."/>
            <person name="Oliver O."/>
            <person name="Podsiadlowski L."/>
            <person name="Donath A."/>
            <person name="Peters R."/>
            <person name="Mayer C."/>
            <person name="Rust J."/>
            <person name="Gunkel S."/>
            <person name="Lesny P."/>
            <person name="Martin S."/>
            <person name="Oeyen J.P."/>
            <person name="Petersen M."/>
            <person name="Panagiotis P."/>
            <person name="Wilbrandt J."/>
            <person name="Tanja T."/>
        </authorList>
    </citation>
    <scope>NUCLEOTIDE SEQUENCE</scope>
    <source>
        <strain evidence="8">GBR_01_08_01A</strain>
        <tissue evidence="8">Thorax + abdomen</tissue>
    </source>
</reference>
<dbReference type="GO" id="GO:0004623">
    <property type="term" value="F:phospholipase A2 activity"/>
    <property type="evidence" value="ECO:0007669"/>
    <property type="project" value="UniProtKB-EC"/>
</dbReference>
<feature type="transmembrane region" description="Helical" evidence="6">
    <location>
        <begin position="6"/>
        <end position="25"/>
    </location>
</feature>
<feature type="domain" description="Phospholipase A2-like central" evidence="7">
    <location>
        <begin position="52"/>
        <end position="148"/>
    </location>
</feature>
<dbReference type="Proteomes" id="UP001258017">
    <property type="component" value="Unassembled WGS sequence"/>
</dbReference>
<evidence type="ECO:0000259" key="7">
    <source>
        <dbReference type="Pfam" id="PF05826"/>
    </source>
</evidence>
<accession>A0AAD9RT21</accession>
<evidence type="ECO:0000256" key="6">
    <source>
        <dbReference type="SAM" id="Phobius"/>
    </source>
</evidence>
<name>A0AAD9RT21_9HYME</name>
<sequence length="182" mass="20599">MSGKFTILVFLIFVGYVPINLIYGINREQALFDASVYGTAMTLITSTQPPTVKGTLWCGHDKVAESYNDIGPAEQTDKCCREWHNCDDFIPPKGSKYGLQNDAAFKVLLCHCNKMFQECLENVTGMEATTAMQILHGYFKAINPKCLKKLYYNRTCAVPYYDEQGNQYPDNPNTEYFCPVLV</sequence>
<evidence type="ECO:0000256" key="2">
    <source>
        <dbReference type="ARBA" id="ARBA00013278"/>
    </source>
</evidence>
<keyword evidence="3" id="KW-0442">Lipid degradation</keyword>
<dbReference type="AlphaFoldDB" id="A0AAD9RT21"/>
<dbReference type="SUPFAM" id="SSF48619">
    <property type="entry name" value="Phospholipase A2, PLA2"/>
    <property type="match status" value="1"/>
</dbReference>
<keyword evidence="6" id="KW-1133">Transmembrane helix</keyword>
<keyword evidence="9" id="KW-1185">Reference proteome</keyword>
<keyword evidence="6" id="KW-0812">Transmembrane</keyword>
<dbReference type="GO" id="GO:0016042">
    <property type="term" value="P:lipid catabolic process"/>
    <property type="evidence" value="ECO:0007669"/>
    <property type="project" value="UniProtKB-KW"/>
</dbReference>
<dbReference type="Gene3D" id="1.20.90.10">
    <property type="entry name" value="Phospholipase A2 domain"/>
    <property type="match status" value="1"/>
</dbReference>
<evidence type="ECO:0000256" key="3">
    <source>
        <dbReference type="ARBA" id="ARBA00022963"/>
    </source>
</evidence>
<dbReference type="EC" id="3.1.1.4" evidence="2"/>